<comment type="caution">
    <text evidence="2">The sequence shown here is derived from an EMBL/GenBank/DDBJ whole genome shotgun (WGS) entry which is preliminary data.</text>
</comment>
<dbReference type="InterPro" id="IPR026960">
    <property type="entry name" value="RVT-Znf"/>
</dbReference>
<dbReference type="AlphaFoldDB" id="A0AAV5FZA4"/>
<accession>A0AAV5FZA4</accession>
<dbReference type="Pfam" id="PF13966">
    <property type="entry name" value="zf-RVT"/>
    <property type="match status" value="1"/>
</dbReference>
<evidence type="ECO:0000313" key="2">
    <source>
        <dbReference type="EMBL" id="GJN40118.1"/>
    </source>
</evidence>
<evidence type="ECO:0000259" key="1">
    <source>
        <dbReference type="Pfam" id="PF13966"/>
    </source>
</evidence>
<organism evidence="2 3">
    <name type="scientific">Eleusine coracana subsp. coracana</name>
    <dbReference type="NCBI Taxonomy" id="191504"/>
    <lineage>
        <taxon>Eukaryota</taxon>
        <taxon>Viridiplantae</taxon>
        <taxon>Streptophyta</taxon>
        <taxon>Embryophyta</taxon>
        <taxon>Tracheophyta</taxon>
        <taxon>Spermatophyta</taxon>
        <taxon>Magnoliopsida</taxon>
        <taxon>Liliopsida</taxon>
        <taxon>Poales</taxon>
        <taxon>Poaceae</taxon>
        <taxon>PACMAD clade</taxon>
        <taxon>Chloridoideae</taxon>
        <taxon>Cynodonteae</taxon>
        <taxon>Eleusininae</taxon>
        <taxon>Eleusine</taxon>
    </lineage>
</organism>
<dbReference type="Proteomes" id="UP001054889">
    <property type="component" value="Unassembled WGS sequence"/>
</dbReference>
<name>A0AAV5FZA4_ELECO</name>
<reference evidence="2" key="2">
    <citation type="submission" date="2021-12" db="EMBL/GenBank/DDBJ databases">
        <title>Resequencing data analysis of finger millet.</title>
        <authorList>
            <person name="Hatakeyama M."/>
            <person name="Aluri S."/>
            <person name="Balachadran M.T."/>
            <person name="Sivarajan S.R."/>
            <person name="Poveda L."/>
            <person name="Shimizu-Inatsugi R."/>
            <person name="Schlapbach R."/>
            <person name="Sreeman S.M."/>
            <person name="Shimizu K.K."/>
        </authorList>
    </citation>
    <scope>NUCLEOTIDE SEQUENCE</scope>
</reference>
<dbReference type="EMBL" id="BQKI01000103">
    <property type="protein sequence ID" value="GJN40118.1"/>
    <property type="molecule type" value="Genomic_DNA"/>
</dbReference>
<gene>
    <name evidence="2" type="primary">gb29288</name>
    <name evidence="2" type="ORF">PR202_gb29288</name>
</gene>
<feature type="domain" description="Reverse transcriptase zinc-binding" evidence="1">
    <location>
        <begin position="80"/>
        <end position="164"/>
    </location>
</feature>
<proteinExistence type="predicted"/>
<evidence type="ECO:0000313" key="3">
    <source>
        <dbReference type="Proteomes" id="UP001054889"/>
    </source>
</evidence>
<reference evidence="2" key="1">
    <citation type="journal article" date="2018" name="DNA Res.">
        <title>Multiple hybrid de novo genome assembly of finger millet, an orphan allotetraploid crop.</title>
        <authorList>
            <person name="Hatakeyama M."/>
            <person name="Aluri S."/>
            <person name="Balachadran M.T."/>
            <person name="Sivarajan S.R."/>
            <person name="Patrignani A."/>
            <person name="Gruter S."/>
            <person name="Poveda L."/>
            <person name="Shimizu-Inatsugi R."/>
            <person name="Baeten J."/>
            <person name="Francoijs K.J."/>
            <person name="Nataraja K.N."/>
            <person name="Reddy Y.A.N."/>
            <person name="Phadnis S."/>
            <person name="Ravikumar R.L."/>
            <person name="Schlapbach R."/>
            <person name="Sreeman S.M."/>
            <person name="Shimizu K.K."/>
        </authorList>
    </citation>
    <scope>NUCLEOTIDE SEQUENCE</scope>
</reference>
<protein>
    <recommendedName>
        <fullName evidence="1">Reverse transcriptase zinc-binding domain-containing protein</fullName>
    </recommendedName>
</protein>
<keyword evidence="3" id="KW-1185">Reference proteome</keyword>
<sequence>MGCSVSDLAPLVFEAVPVNYRRQRTVAQGLLDQSWPTDIRGGLSMVRLFEYFQLWDVLLEMNLSQTEYVHIWRLDGSGQFSSKSAYRAFFNGAIPFEHWRRLWKSWAPPKCKVFLWLATWNWCWTADRLAKRGLPHPSKCPLCDQEDEDVQHLLTTCVLSREFWFRILVSLGFSNKVPGQHELSFADWWMKAVKRAPKNTRKGLNSVIIMGAWVLWRHRNSCVFDGGQPCMNELLRIFREERHLWCMARARSLRALSQEQDGAFDNSLV</sequence>